<gene>
    <name evidence="10" type="ORF">EAI_15169</name>
</gene>
<dbReference type="GO" id="GO:0007165">
    <property type="term" value="P:signal transduction"/>
    <property type="evidence" value="ECO:0007669"/>
    <property type="project" value="UniProtKB-KW"/>
</dbReference>
<dbReference type="GO" id="GO:0005549">
    <property type="term" value="F:odorant binding"/>
    <property type="evidence" value="ECO:0007669"/>
    <property type="project" value="InterPro"/>
</dbReference>
<keyword evidence="8 10" id="KW-0675">Receptor</keyword>
<evidence type="ECO:0000256" key="8">
    <source>
        <dbReference type="ARBA" id="ARBA00023170"/>
    </source>
</evidence>
<dbReference type="PANTHER" id="PTHR21137">
    <property type="entry name" value="ODORANT RECEPTOR"/>
    <property type="match status" value="1"/>
</dbReference>
<comment type="subcellular location">
    <subcellularLocation>
        <location evidence="1">Cell membrane</location>
        <topology evidence="1">Multi-pass membrane protein</topology>
    </subcellularLocation>
</comment>
<accession>E2C720</accession>
<evidence type="ECO:0000313" key="10">
    <source>
        <dbReference type="EMBL" id="EFN76292.1"/>
    </source>
</evidence>
<evidence type="ECO:0000256" key="3">
    <source>
        <dbReference type="ARBA" id="ARBA00022606"/>
    </source>
</evidence>
<evidence type="ECO:0000256" key="1">
    <source>
        <dbReference type="ARBA" id="ARBA00004651"/>
    </source>
</evidence>
<keyword evidence="9" id="KW-0807">Transducer</keyword>
<evidence type="ECO:0000256" key="2">
    <source>
        <dbReference type="ARBA" id="ARBA00022475"/>
    </source>
</evidence>
<dbReference type="InParanoid" id="E2C720"/>
<keyword evidence="6" id="KW-1133">Transmembrane helix</keyword>
<dbReference type="Pfam" id="PF02949">
    <property type="entry name" value="7tm_6"/>
    <property type="match status" value="1"/>
</dbReference>
<evidence type="ECO:0000256" key="7">
    <source>
        <dbReference type="ARBA" id="ARBA00023136"/>
    </source>
</evidence>
<evidence type="ECO:0000256" key="5">
    <source>
        <dbReference type="ARBA" id="ARBA00022725"/>
    </source>
</evidence>
<proteinExistence type="predicted"/>
<evidence type="ECO:0000313" key="11">
    <source>
        <dbReference type="Proteomes" id="UP000008237"/>
    </source>
</evidence>
<dbReference type="GO" id="GO:0004984">
    <property type="term" value="F:olfactory receptor activity"/>
    <property type="evidence" value="ECO:0007669"/>
    <property type="project" value="InterPro"/>
</dbReference>
<dbReference type="OrthoDB" id="7696577at2759"/>
<keyword evidence="2" id="KW-1003">Cell membrane</keyword>
<evidence type="ECO:0000256" key="6">
    <source>
        <dbReference type="ARBA" id="ARBA00022989"/>
    </source>
</evidence>
<keyword evidence="5" id="KW-0552">Olfaction</keyword>
<name>E2C720_HARSA</name>
<evidence type="ECO:0000256" key="4">
    <source>
        <dbReference type="ARBA" id="ARBA00022692"/>
    </source>
</evidence>
<dbReference type="OMA" id="YSSSWYE"/>
<protein>
    <submittedName>
        <fullName evidence="10">Putative odorant receptor 49a</fullName>
    </submittedName>
</protein>
<organism evidence="11">
    <name type="scientific">Harpegnathos saltator</name>
    <name type="common">Jerdon's jumping ant</name>
    <dbReference type="NCBI Taxonomy" id="610380"/>
    <lineage>
        <taxon>Eukaryota</taxon>
        <taxon>Metazoa</taxon>
        <taxon>Ecdysozoa</taxon>
        <taxon>Arthropoda</taxon>
        <taxon>Hexapoda</taxon>
        <taxon>Insecta</taxon>
        <taxon>Pterygota</taxon>
        <taxon>Neoptera</taxon>
        <taxon>Endopterygota</taxon>
        <taxon>Hymenoptera</taxon>
        <taxon>Apocrita</taxon>
        <taxon>Aculeata</taxon>
        <taxon>Formicoidea</taxon>
        <taxon>Formicidae</taxon>
        <taxon>Ponerinae</taxon>
        <taxon>Ponerini</taxon>
        <taxon>Harpegnathos</taxon>
    </lineage>
</organism>
<keyword evidence="3" id="KW-0716">Sensory transduction</keyword>
<keyword evidence="11" id="KW-1185">Reference proteome</keyword>
<dbReference type="EMBL" id="GL453255">
    <property type="protein sequence ID" value="EFN76292.1"/>
    <property type="molecule type" value="Genomic_DNA"/>
</dbReference>
<dbReference type="Proteomes" id="UP000008237">
    <property type="component" value="Unassembled WGS sequence"/>
</dbReference>
<keyword evidence="4" id="KW-0812">Transmembrane</keyword>
<reference evidence="10 11" key="1">
    <citation type="journal article" date="2010" name="Science">
        <title>Genomic comparison of the ants Camponotus floridanus and Harpegnathos saltator.</title>
        <authorList>
            <person name="Bonasio R."/>
            <person name="Zhang G."/>
            <person name="Ye C."/>
            <person name="Mutti N.S."/>
            <person name="Fang X."/>
            <person name="Qin N."/>
            <person name="Donahue G."/>
            <person name="Yang P."/>
            <person name="Li Q."/>
            <person name="Li C."/>
            <person name="Zhang P."/>
            <person name="Huang Z."/>
            <person name="Berger S.L."/>
            <person name="Reinberg D."/>
            <person name="Wang J."/>
            <person name="Liebig J."/>
        </authorList>
    </citation>
    <scope>NUCLEOTIDE SEQUENCE [LARGE SCALE GENOMIC DNA]</scope>
    <source>
        <strain evidence="10 11">R22 G/1</strain>
    </source>
</reference>
<dbReference type="InterPro" id="IPR004117">
    <property type="entry name" value="7tm6_olfct_rcpt"/>
</dbReference>
<sequence>MYTGGQLFHLFCLSFEGQKLIDHSLQMRDKIYSSSWYEAPLKSRKLLIITMIQSIRPISLTAGKIYVFSLESFTTVK</sequence>
<dbReference type="PANTHER" id="PTHR21137:SF35">
    <property type="entry name" value="ODORANT RECEPTOR 19A-RELATED"/>
    <property type="match status" value="1"/>
</dbReference>
<dbReference type="GO" id="GO:0005886">
    <property type="term" value="C:plasma membrane"/>
    <property type="evidence" value="ECO:0007669"/>
    <property type="project" value="UniProtKB-SubCell"/>
</dbReference>
<keyword evidence="7" id="KW-0472">Membrane</keyword>
<dbReference type="AlphaFoldDB" id="E2C720"/>
<evidence type="ECO:0000256" key="9">
    <source>
        <dbReference type="ARBA" id="ARBA00023224"/>
    </source>
</evidence>